<dbReference type="InterPro" id="IPR003010">
    <property type="entry name" value="C-N_Hydrolase"/>
</dbReference>
<dbReference type="Proteomes" id="UP000680304">
    <property type="component" value="Unassembled WGS sequence"/>
</dbReference>
<organism evidence="3 4">
    <name type="scientific">Paenibacillus cisolokensis</name>
    <dbReference type="NCBI Taxonomy" id="1658519"/>
    <lineage>
        <taxon>Bacteria</taxon>
        <taxon>Bacillati</taxon>
        <taxon>Bacillota</taxon>
        <taxon>Bacilli</taxon>
        <taxon>Bacillales</taxon>
        <taxon>Paenibacillaceae</taxon>
        <taxon>Paenibacillus</taxon>
    </lineage>
</organism>
<keyword evidence="1 3" id="KW-0378">Hydrolase</keyword>
<comment type="caution">
    <text evidence="3">The sequence shown here is derived from an EMBL/GenBank/DDBJ whole genome shotgun (WGS) entry which is preliminary data.</text>
</comment>
<dbReference type="SUPFAM" id="SSF56317">
    <property type="entry name" value="Carbon-nitrogen hydrolase"/>
    <property type="match status" value="1"/>
</dbReference>
<dbReference type="RefSeq" id="WP_280515314.1">
    <property type="nucleotide sequence ID" value="NZ_BOVJ01000097.1"/>
</dbReference>
<evidence type="ECO:0000313" key="3">
    <source>
        <dbReference type="EMBL" id="GIQ64487.1"/>
    </source>
</evidence>
<dbReference type="Gene3D" id="3.60.110.10">
    <property type="entry name" value="Carbon-nitrogen hydrolase"/>
    <property type="match status" value="1"/>
</dbReference>
<dbReference type="Pfam" id="PF00795">
    <property type="entry name" value="CN_hydrolase"/>
    <property type="match status" value="1"/>
</dbReference>
<proteinExistence type="predicted"/>
<keyword evidence="4" id="KW-1185">Reference proteome</keyword>
<evidence type="ECO:0000259" key="2">
    <source>
        <dbReference type="PROSITE" id="PS50263"/>
    </source>
</evidence>
<accession>A0ABQ4N8A4</accession>
<reference evidence="3 4" key="1">
    <citation type="submission" date="2021-04" db="EMBL/GenBank/DDBJ databases">
        <title>Draft genome sequence of Paenibacillus cisolokensis, LC2-13A.</title>
        <authorList>
            <person name="Uke A."/>
            <person name="Chhe C."/>
            <person name="Baramee S."/>
            <person name="Kosugi A."/>
        </authorList>
    </citation>
    <scope>NUCLEOTIDE SEQUENCE [LARGE SCALE GENOMIC DNA]</scope>
    <source>
        <strain evidence="3 4">LC2-13A</strain>
    </source>
</reference>
<dbReference type="InterPro" id="IPR050345">
    <property type="entry name" value="Aliph_Amidase/BUP"/>
</dbReference>
<dbReference type="PANTHER" id="PTHR43674">
    <property type="entry name" value="NITRILASE C965.09-RELATED"/>
    <property type="match status" value="1"/>
</dbReference>
<evidence type="ECO:0000313" key="4">
    <source>
        <dbReference type="Proteomes" id="UP000680304"/>
    </source>
</evidence>
<feature type="domain" description="CN hydrolase" evidence="2">
    <location>
        <begin position="1"/>
        <end position="246"/>
    </location>
</feature>
<name>A0ABQ4N8A4_9BACL</name>
<protein>
    <submittedName>
        <fullName evidence="3">Carbon-nitrogen hydrolase</fullName>
    </submittedName>
</protein>
<sequence>MVQMNCEKAAIDRNLRSMRASIAAGRAGGADIVCFPEMNITGYIDPFNQPHAVLSLDHQAVGEVVRMSALYSVCVIAGFVEYNPGGKPYINQFVAHNGRLLGCYRKKTIKDEEVYWFAPGDRQPIFSVAGLTFGLSVCADIDDPDIFREYARKGAAIVFESAAPGLYGEQETRNWASGYNWWRSNCIAKLGAYAAEQSIYIGVATQAGRTMDEDFPGGGYLFDPRGECVKESGDWGEGILYAEISV</sequence>
<dbReference type="EMBL" id="BOVJ01000097">
    <property type="protein sequence ID" value="GIQ64487.1"/>
    <property type="molecule type" value="Genomic_DNA"/>
</dbReference>
<dbReference type="CDD" id="cd07197">
    <property type="entry name" value="nitrilase"/>
    <property type="match status" value="1"/>
</dbReference>
<gene>
    <name evidence="3" type="ORF">PACILC2_30550</name>
</gene>
<dbReference type="PANTHER" id="PTHR43674:SF2">
    <property type="entry name" value="BETA-UREIDOPROPIONASE"/>
    <property type="match status" value="1"/>
</dbReference>
<dbReference type="GO" id="GO:0016787">
    <property type="term" value="F:hydrolase activity"/>
    <property type="evidence" value="ECO:0007669"/>
    <property type="project" value="UniProtKB-KW"/>
</dbReference>
<dbReference type="InterPro" id="IPR036526">
    <property type="entry name" value="C-N_Hydrolase_sf"/>
</dbReference>
<dbReference type="PROSITE" id="PS50263">
    <property type="entry name" value="CN_HYDROLASE"/>
    <property type="match status" value="1"/>
</dbReference>
<evidence type="ECO:0000256" key="1">
    <source>
        <dbReference type="ARBA" id="ARBA00022801"/>
    </source>
</evidence>